<feature type="region of interest" description="Disordered" evidence="1">
    <location>
        <begin position="1"/>
        <end position="25"/>
    </location>
</feature>
<sequence length="62" mass="6850">MSQGDTLAPFGGAAQTRTERKKPHQSEFAVWMFLPHSFAVGAENTEKEIGRGKILCMNATRI</sequence>
<keyword evidence="3" id="KW-1185">Reference proteome</keyword>
<dbReference type="EMBL" id="QMEB01000045">
    <property type="protein sequence ID" value="NMG19456.1"/>
    <property type="molecule type" value="Genomic_DNA"/>
</dbReference>
<evidence type="ECO:0000256" key="1">
    <source>
        <dbReference type="SAM" id="MobiDB-lite"/>
    </source>
</evidence>
<evidence type="ECO:0000313" key="3">
    <source>
        <dbReference type="Proteomes" id="UP000718564"/>
    </source>
</evidence>
<gene>
    <name evidence="2" type="ORF">DP116_08280</name>
</gene>
<name>A0ABX1P6Y0_9CYAN</name>
<evidence type="ECO:0000313" key="2">
    <source>
        <dbReference type="EMBL" id="NMG19456.1"/>
    </source>
</evidence>
<proteinExistence type="predicted"/>
<reference evidence="2 3" key="1">
    <citation type="submission" date="2018-06" db="EMBL/GenBank/DDBJ databases">
        <title>Comparative genomics of Brasilonema spp. strains.</title>
        <authorList>
            <person name="Alvarenga D.O."/>
            <person name="Fiore M.F."/>
            <person name="Varani A.M."/>
        </authorList>
    </citation>
    <scope>NUCLEOTIDE SEQUENCE [LARGE SCALE GENOMIC DNA]</scope>
    <source>
        <strain evidence="2 3">SPC951</strain>
    </source>
</reference>
<comment type="caution">
    <text evidence="2">The sequence shown here is derived from an EMBL/GenBank/DDBJ whole genome shotgun (WGS) entry which is preliminary data.</text>
</comment>
<dbReference type="Proteomes" id="UP000718564">
    <property type="component" value="Unassembled WGS sequence"/>
</dbReference>
<protein>
    <submittedName>
        <fullName evidence="2">Uncharacterized protein</fullName>
    </submittedName>
</protein>
<accession>A0ABX1P6Y0</accession>
<organism evidence="2 3">
    <name type="scientific">Brasilonema bromeliae SPC951</name>
    <dbReference type="NCBI Taxonomy" id="385972"/>
    <lineage>
        <taxon>Bacteria</taxon>
        <taxon>Bacillati</taxon>
        <taxon>Cyanobacteriota</taxon>
        <taxon>Cyanophyceae</taxon>
        <taxon>Nostocales</taxon>
        <taxon>Scytonemataceae</taxon>
        <taxon>Brasilonema</taxon>
        <taxon>Bromeliae group (in: Brasilonema)</taxon>
    </lineage>
</organism>